<dbReference type="InParanoid" id="A0A7N4NS89"/>
<dbReference type="GO" id="GO:0000977">
    <property type="term" value="F:RNA polymerase II transcription regulatory region sequence-specific DNA binding"/>
    <property type="evidence" value="ECO:0007669"/>
    <property type="project" value="TreeGrafter"/>
</dbReference>
<reference evidence="13 14" key="1">
    <citation type="journal article" date="2011" name="Proc. Natl. Acad. Sci. U.S.A.">
        <title>Genetic diversity and population structure of the endangered marsupial Sarcophilus harrisii (Tasmanian devil).</title>
        <authorList>
            <person name="Miller W."/>
            <person name="Hayes V.M."/>
            <person name="Ratan A."/>
            <person name="Petersen D.C."/>
            <person name="Wittekindt N.E."/>
            <person name="Miller J."/>
            <person name="Walenz B."/>
            <person name="Knight J."/>
            <person name="Qi J."/>
            <person name="Zhao F."/>
            <person name="Wang Q."/>
            <person name="Bedoya-Reina O.C."/>
            <person name="Katiyar N."/>
            <person name="Tomsho L.P."/>
            <person name="Kasson L.M."/>
            <person name="Hardie R.A."/>
            <person name="Woodbridge P."/>
            <person name="Tindall E.A."/>
            <person name="Bertelsen M.F."/>
            <person name="Dixon D."/>
            <person name="Pyecroft S."/>
            <person name="Helgen K.M."/>
            <person name="Lesk A.M."/>
            <person name="Pringle T.H."/>
            <person name="Patterson N."/>
            <person name="Zhang Y."/>
            <person name="Kreiss A."/>
            <person name="Woods G.M."/>
            <person name="Jones M.E."/>
            <person name="Schuster S.C."/>
        </authorList>
    </citation>
    <scope>NUCLEOTIDE SEQUENCE [LARGE SCALE GENOMIC DNA]</scope>
</reference>
<dbReference type="InterPro" id="IPR009057">
    <property type="entry name" value="Homeodomain-like_sf"/>
</dbReference>
<dbReference type="InterPro" id="IPR017970">
    <property type="entry name" value="Homeobox_CS"/>
</dbReference>
<gene>
    <name evidence="13" type="primary">LOC111721389</name>
</gene>
<keyword evidence="5 9" id="KW-0371">Homeobox</keyword>
<dbReference type="Pfam" id="PF00046">
    <property type="entry name" value="Homeodomain"/>
    <property type="match status" value="1"/>
</dbReference>
<evidence type="ECO:0000259" key="12">
    <source>
        <dbReference type="PROSITE" id="PS50071"/>
    </source>
</evidence>
<evidence type="ECO:0000256" key="9">
    <source>
        <dbReference type="PROSITE-ProRule" id="PRU00108"/>
    </source>
</evidence>
<feature type="compositionally biased region" description="Low complexity" evidence="11">
    <location>
        <begin position="92"/>
        <end position="112"/>
    </location>
</feature>
<evidence type="ECO:0000256" key="3">
    <source>
        <dbReference type="ARBA" id="ARBA00023015"/>
    </source>
</evidence>
<comment type="subcellular location">
    <subcellularLocation>
        <location evidence="1 9 10">Nucleus</location>
    </subcellularLocation>
</comment>
<dbReference type="GO" id="GO:0000981">
    <property type="term" value="F:DNA-binding transcription factor activity, RNA polymerase II-specific"/>
    <property type="evidence" value="ECO:0007669"/>
    <property type="project" value="InterPro"/>
</dbReference>
<evidence type="ECO:0000313" key="13">
    <source>
        <dbReference type="Ensembl" id="ENSSHAP00000027367.1"/>
    </source>
</evidence>
<keyword evidence="7 9" id="KW-0539">Nucleus</keyword>
<dbReference type="AlphaFoldDB" id="A0A7N4NS89"/>
<evidence type="ECO:0000256" key="6">
    <source>
        <dbReference type="ARBA" id="ARBA00023163"/>
    </source>
</evidence>
<keyword evidence="4 9" id="KW-0238">DNA-binding</keyword>
<evidence type="ECO:0000256" key="4">
    <source>
        <dbReference type="ARBA" id="ARBA00023125"/>
    </source>
</evidence>
<evidence type="ECO:0000256" key="1">
    <source>
        <dbReference type="ARBA" id="ARBA00004123"/>
    </source>
</evidence>
<dbReference type="GO" id="GO:0005634">
    <property type="term" value="C:nucleus"/>
    <property type="evidence" value="ECO:0007669"/>
    <property type="project" value="UniProtKB-SubCell"/>
</dbReference>
<proteinExistence type="inferred from homology"/>
<keyword evidence="14" id="KW-1185">Reference proteome</keyword>
<keyword evidence="2" id="KW-0217">Developmental protein</keyword>
<dbReference type="FunFam" id="1.10.10.60:FF:000053">
    <property type="entry name" value="H6 family homeobox 2"/>
    <property type="match status" value="1"/>
</dbReference>
<dbReference type="Ensembl" id="ENSSHAT00000035198.1">
    <property type="protein sequence ID" value="ENSSHAP00000027367.1"/>
    <property type="gene ID" value="ENSSHAG00000024016.1"/>
</dbReference>
<dbReference type="PROSITE" id="PS00027">
    <property type="entry name" value="HOMEOBOX_1"/>
    <property type="match status" value="1"/>
</dbReference>
<feature type="DNA-binding region" description="Homeobox" evidence="9">
    <location>
        <begin position="173"/>
        <end position="232"/>
    </location>
</feature>
<dbReference type="PANTHER" id="PTHR46110">
    <property type="entry name" value="HOMEOBOX PROTEIN HMX"/>
    <property type="match status" value="1"/>
</dbReference>
<evidence type="ECO:0000256" key="2">
    <source>
        <dbReference type="ARBA" id="ARBA00022473"/>
    </source>
</evidence>
<organism evidence="13 14">
    <name type="scientific">Sarcophilus harrisii</name>
    <name type="common">Tasmanian devil</name>
    <name type="synonym">Sarcophilus laniarius</name>
    <dbReference type="NCBI Taxonomy" id="9305"/>
    <lineage>
        <taxon>Eukaryota</taxon>
        <taxon>Metazoa</taxon>
        <taxon>Chordata</taxon>
        <taxon>Craniata</taxon>
        <taxon>Vertebrata</taxon>
        <taxon>Euteleostomi</taxon>
        <taxon>Mammalia</taxon>
        <taxon>Metatheria</taxon>
        <taxon>Dasyuromorphia</taxon>
        <taxon>Dasyuridae</taxon>
        <taxon>Sarcophilus</taxon>
    </lineage>
</organism>
<dbReference type="CDD" id="cd00086">
    <property type="entry name" value="homeodomain"/>
    <property type="match status" value="1"/>
</dbReference>
<reference evidence="13" key="3">
    <citation type="submission" date="2025-09" db="UniProtKB">
        <authorList>
            <consortium name="Ensembl"/>
        </authorList>
    </citation>
    <scope>IDENTIFICATION</scope>
</reference>
<evidence type="ECO:0000256" key="7">
    <source>
        <dbReference type="ARBA" id="ARBA00023242"/>
    </source>
</evidence>
<dbReference type="GeneTree" id="ENSGT00940000167254"/>
<dbReference type="PRINTS" id="PR00024">
    <property type="entry name" value="HOMEOBOX"/>
</dbReference>
<name>A0A7N4NS89_SARHA</name>
<sequence length="298" mass="32633">MSGAEQVGDRLLGPRPQPQPQPGRSMGPRTFTIDSILRPDLRGAPRPGYCWGPRGPSPAHEPQHYEDPEEEEEAVAVEVGRRDLGSGKAESRSPSPSPSRSRSRSRSGNPSRNRSRSTSRTRGWDPGQGRGASGSLQEVSGPRELPCPRGSSPDTTDRSECRAGPSSGPQSSKKKTRTIFSKSQVFQLEATFDVKRYLSSAERAGLAASLQLTETQVKIWFQNRRNKLKRQLAAEPHGPVGTQASEQASELPALYKDSAFLSRYLLPLSLPLLYPGHSFPYLCLPRPGKYFSLLDGDV</sequence>
<feature type="domain" description="Homeobox" evidence="12">
    <location>
        <begin position="171"/>
        <end position="231"/>
    </location>
</feature>
<evidence type="ECO:0000313" key="14">
    <source>
        <dbReference type="Proteomes" id="UP000007648"/>
    </source>
</evidence>
<dbReference type="InterPro" id="IPR051300">
    <property type="entry name" value="HMX_Homeobox_TF"/>
</dbReference>
<accession>A0A7N4NS89</accession>
<dbReference type="Gene3D" id="1.10.10.60">
    <property type="entry name" value="Homeodomain-like"/>
    <property type="match status" value="1"/>
</dbReference>
<dbReference type="InterPro" id="IPR001356">
    <property type="entry name" value="HD"/>
</dbReference>
<dbReference type="PROSITE" id="PS50071">
    <property type="entry name" value="HOMEOBOX_2"/>
    <property type="match status" value="1"/>
</dbReference>
<protein>
    <recommendedName>
        <fullName evidence="12">Homeobox domain-containing protein</fullName>
    </recommendedName>
</protein>
<dbReference type="PANTHER" id="PTHR46110:SF5">
    <property type="entry name" value="SENSORY ORGAN HOMEOBOX"/>
    <property type="match status" value="1"/>
</dbReference>
<feature type="compositionally biased region" description="Basic and acidic residues" evidence="11">
    <location>
        <begin position="79"/>
        <end position="91"/>
    </location>
</feature>
<dbReference type="InterPro" id="IPR020479">
    <property type="entry name" value="HD_metazoa"/>
</dbReference>
<dbReference type="Proteomes" id="UP000007648">
    <property type="component" value="Unassembled WGS sequence"/>
</dbReference>
<evidence type="ECO:0000256" key="8">
    <source>
        <dbReference type="ARBA" id="ARBA00038165"/>
    </source>
</evidence>
<reference evidence="13" key="2">
    <citation type="submission" date="2025-08" db="UniProtKB">
        <authorList>
            <consortium name="Ensembl"/>
        </authorList>
    </citation>
    <scope>IDENTIFICATION</scope>
</reference>
<keyword evidence="3" id="KW-0805">Transcription regulation</keyword>
<dbReference type="SUPFAM" id="SSF46689">
    <property type="entry name" value="Homeodomain-like"/>
    <property type="match status" value="1"/>
</dbReference>
<evidence type="ECO:0000256" key="11">
    <source>
        <dbReference type="SAM" id="MobiDB-lite"/>
    </source>
</evidence>
<comment type="similarity">
    <text evidence="8">Belongs to the HMX homeobox family.</text>
</comment>
<evidence type="ECO:0000256" key="5">
    <source>
        <dbReference type="ARBA" id="ARBA00023155"/>
    </source>
</evidence>
<keyword evidence="6" id="KW-0804">Transcription</keyword>
<dbReference type="SMART" id="SM00389">
    <property type="entry name" value="HOX"/>
    <property type="match status" value="1"/>
</dbReference>
<feature type="region of interest" description="Disordered" evidence="11">
    <location>
        <begin position="1"/>
        <end position="178"/>
    </location>
</feature>
<evidence type="ECO:0000256" key="10">
    <source>
        <dbReference type="RuleBase" id="RU000682"/>
    </source>
</evidence>